<dbReference type="GO" id="GO:0016020">
    <property type="term" value="C:membrane"/>
    <property type="evidence" value="ECO:0007669"/>
    <property type="project" value="UniProtKB-SubCell"/>
</dbReference>
<name>F6FFW9_MYCHI</name>
<evidence type="ECO:0000256" key="3">
    <source>
        <dbReference type="ARBA" id="ARBA00022692"/>
    </source>
</evidence>
<protein>
    <recommendedName>
        <fullName evidence="8">YneF family protein</fullName>
    </recommendedName>
</protein>
<proteinExistence type="inferred from homology"/>
<dbReference type="InterPro" id="IPR005359">
    <property type="entry name" value="UPF0154"/>
</dbReference>
<evidence type="ECO:0000256" key="5">
    <source>
        <dbReference type="ARBA" id="ARBA00023136"/>
    </source>
</evidence>
<keyword evidence="3" id="KW-0812">Transmembrane</keyword>
<comment type="similarity">
    <text evidence="2">Belongs to the UPF0154 family.</text>
</comment>
<comment type="subcellular location">
    <subcellularLocation>
        <location evidence="1">Membrane</location>
        <topology evidence="1">Single-pass membrane protein</topology>
    </subcellularLocation>
</comment>
<gene>
    <name evidence="6" type="ordered locus">MHF_0134</name>
</gene>
<accession>F6FFW9</accession>
<evidence type="ECO:0000313" key="6">
    <source>
        <dbReference type="EMBL" id="AEG72435.1"/>
    </source>
</evidence>
<keyword evidence="5" id="KW-0472">Membrane</keyword>
<dbReference type="HOGENOM" id="CLU_180108_1_0_14"/>
<reference evidence="6 7" key="1">
    <citation type="journal article" date="2011" name="J. Bacteriol.">
        <title>Complete genome sequences of two hemotropic Mycoplasmas, Mycoplasma haemofelis strain Ohio2 and Mycoplasma suis strain Illinois.</title>
        <authorList>
            <person name="Messick J.B."/>
            <person name="Santos A.P."/>
            <person name="Guimaraes A.M."/>
        </authorList>
    </citation>
    <scope>NUCLEOTIDE SEQUENCE [LARGE SCALE GENOMIC DNA]</scope>
    <source>
        <strain evidence="6 7">Ohio2</strain>
    </source>
</reference>
<keyword evidence="4" id="KW-1133">Transmembrane helix</keyword>
<dbReference type="eggNOG" id="COG3763">
    <property type="taxonomic scope" value="Bacteria"/>
</dbReference>
<dbReference type="KEGG" id="mhf:MHF_0134"/>
<reference key="2">
    <citation type="submission" date="2011-05" db="EMBL/GenBank/DDBJ databases">
        <title>The Genome of Mycoplasma haemofelis Strain Ohio2, a pathogenic hemoplasma of the cat.</title>
        <authorList>
            <person name="Santos A.P."/>
            <person name="Guimaraes A.M.S."/>
            <person name="SanMiguel P.J."/>
            <person name="Martin S.W."/>
            <person name="Messick J.B."/>
        </authorList>
    </citation>
    <scope>NUCLEOTIDE SEQUENCE</scope>
    <source>
        <strain>Ohio2</strain>
    </source>
</reference>
<dbReference type="STRING" id="859194.MHF_0134"/>
<dbReference type="AlphaFoldDB" id="F6FFW9"/>
<evidence type="ECO:0000256" key="1">
    <source>
        <dbReference type="ARBA" id="ARBA00004167"/>
    </source>
</evidence>
<sequence length="72" mass="8387">MSYIAIFFLTVIAFLLGAAAGWIFAVKYCKKQMIEHPPINEQQIRELYRQAGRTLSEKQVLQIMNNLKRQQS</sequence>
<evidence type="ECO:0000313" key="7">
    <source>
        <dbReference type="Proteomes" id="UP000007952"/>
    </source>
</evidence>
<dbReference type="BioCyc" id="MHAE859194:G1GR7-133-MONOMER"/>
<dbReference type="Pfam" id="PF03672">
    <property type="entry name" value="UPF0154"/>
    <property type="match status" value="1"/>
</dbReference>
<evidence type="ECO:0008006" key="8">
    <source>
        <dbReference type="Google" id="ProtNLM"/>
    </source>
</evidence>
<organism evidence="6 7">
    <name type="scientific">Mycoplasma haemofelis (strain Ohio2)</name>
    <dbReference type="NCBI Taxonomy" id="859194"/>
    <lineage>
        <taxon>Bacteria</taxon>
        <taxon>Bacillati</taxon>
        <taxon>Mycoplasmatota</taxon>
        <taxon>Mollicutes</taxon>
        <taxon>Mycoplasmataceae</taxon>
        <taxon>Mycoplasma</taxon>
    </lineage>
</organism>
<evidence type="ECO:0000256" key="2">
    <source>
        <dbReference type="ARBA" id="ARBA00006694"/>
    </source>
</evidence>
<evidence type="ECO:0000256" key="4">
    <source>
        <dbReference type="ARBA" id="ARBA00022989"/>
    </source>
</evidence>
<dbReference type="Proteomes" id="UP000007952">
    <property type="component" value="Chromosome"/>
</dbReference>
<dbReference type="EMBL" id="CP002808">
    <property type="protein sequence ID" value="AEG72435.1"/>
    <property type="molecule type" value="Genomic_DNA"/>
</dbReference>